<evidence type="ECO:0000256" key="1">
    <source>
        <dbReference type="ARBA" id="ARBA00004479"/>
    </source>
</evidence>
<keyword evidence="6" id="KW-1015">Disulfide bond</keyword>
<evidence type="ECO:0000313" key="14">
    <source>
        <dbReference type="Proteomes" id="UP000319801"/>
    </source>
</evidence>
<feature type="transmembrane region" description="Helical" evidence="10">
    <location>
        <begin position="202"/>
        <end position="225"/>
    </location>
</feature>
<dbReference type="GO" id="GO:0009897">
    <property type="term" value="C:external side of plasma membrane"/>
    <property type="evidence" value="ECO:0007669"/>
    <property type="project" value="TreeGrafter"/>
</dbReference>
<evidence type="ECO:0000256" key="2">
    <source>
        <dbReference type="ARBA" id="ARBA00022692"/>
    </source>
</evidence>
<keyword evidence="2 10" id="KW-0812">Transmembrane</keyword>
<feature type="domain" description="Fibronectin type-III" evidence="12">
    <location>
        <begin position="87"/>
        <end position="186"/>
    </location>
</feature>
<dbReference type="GO" id="GO:0016064">
    <property type="term" value="P:immunoglobulin mediated immune response"/>
    <property type="evidence" value="ECO:0007669"/>
    <property type="project" value="TreeGrafter"/>
</dbReference>
<evidence type="ECO:0000256" key="9">
    <source>
        <dbReference type="SAM" id="MobiDB-lite"/>
    </source>
</evidence>
<keyword evidence="14" id="KW-1185">Reference proteome</keyword>
<dbReference type="Proteomes" id="UP000319801">
    <property type="component" value="Unassembled WGS sequence"/>
</dbReference>
<keyword evidence="4 10" id="KW-1133">Transmembrane helix</keyword>
<dbReference type="EMBL" id="VCAZ01000017">
    <property type="protein sequence ID" value="TSK62640.1"/>
    <property type="molecule type" value="Genomic_DNA"/>
</dbReference>
<dbReference type="PANTHER" id="PTHR23037">
    <property type="entry name" value="CYTOKINE RECEPTOR"/>
    <property type="match status" value="1"/>
</dbReference>
<evidence type="ECO:0000256" key="6">
    <source>
        <dbReference type="ARBA" id="ARBA00023157"/>
    </source>
</evidence>
<feature type="region of interest" description="Disordered" evidence="9">
    <location>
        <begin position="389"/>
        <end position="414"/>
    </location>
</feature>
<evidence type="ECO:0000313" key="13">
    <source>
        <dbReference type="EMBL" id="TSK62640.1"/>
    </source>
</evidence>
<sequence length="496" mass="55205">MKSKMLIGQIMLLLMMSLISSSKDNESNYLRIQTPQSDLEPQPQPQLRKGTLTFLEKSLTVGFPYLPLYVKCGNMTEPVEIIKEFSPPSQVKLYPPEKPIVEGANVTWQCGSPISELVDRVRYEVQWGLLENSWKENQVASTEAEHCELPEENLIFGRKYVVRVRSIPASEPKFWSDWSPVTVWKSTVGLEPLHEDPMILGYFNIFTSLGILTAIAVFFLAVFCVQRHVRIIKWHYEPTPAKYFGELFSDHGGDFKSWLGPIVNPDIYITHNSECVSPVTICKACDCDILPHKIDRYVTIEDGNSSGFYNSNNFLSQSSKCDMEDQLEPCSADCPYGPAGGGSVQEKIIPATHGNSLDNELTEVTMNTLLETSSTYKQLQKLRLEIQSPDSGFAGSSEEHESQEESGSEGLPSPPVVDITLPINCILPCPVPQQIGLPHLGIPFGFAGSLWNNQTFSNMPPENSKTIFLGNVGVLACSEILEPSSDDYMPVKKVQG</sequence>
<organism evidence="13 14">
    <name type="scientific">Bagarius yarrelli</name>
    <name type="common">Goonch</name>
    <name type="synonym">Bagrus yarrelli</name>
    <dbReference type="NCBI Taxonomy" id="175774"/>
    <lineage>
        <taxon>Eukaryota</taxon>
        <taxon>Metazoa</taxon>
        <taxon>Chordata</taxon>
        <taxon>Craniata</taxon>
        <taxon>Vertebrata</taxon>
        <taxon>Euteleostomi</taxon>
        <taxon>Actinopterygii</taxon>
        <taxon>Neopterygii</taxon>
        <taxon>Teleostei</taxon>
        <taxon>Ostariophysi</taxon>
        <taxon>Siluriformes</taxon>
        <taxon>Sisoridae</taxon>
        <taxon>Sisorinae</taxon>
        <taxon>Bagarius</taxon>
    </lineage>
</organism>
<keyword evidence="3 11" id="KW-0732">Signal</keyword>
<protein>
    <submittedName>
        <fullName evidence="13">Interleukin-2 receptor subunit beta</fullName>
    </submittedName>
</protein>
<keyword evidence="8" id="KW-0325">Glycoprotein</keyword>
<feature type="signal peptide" evidence="11">
    <location>
        <begin position="1"/>
        <end position="22"/>
    </location>
</feature>
<evidence type="ECO:0000256" key="4">
    <source>
        <dbReference type="ARBA" id="ARBA00022989"/>
    </source>
</evidence>
<evidence type="ECO:0000256" key="3">
    <source>
        <dbReference type="ARBA" id="ARBA00022729"/>
    </source>
</evidence>
<dbReference type="Gene3D" id="2.60.40.10">
    <property type="entry name" value="Immunoglobulins"/>
    <property type="match status" value="1"/>
</dbReference>
<evidence type="ECO:0000259" key="12">
    <source>
        <dbReference type="PROSITE" id="PS50853"/>
    </source>
</evidence>
<dbReference type="InterPro" id="IPR003531">
    <property type="entry name" value="Hempt_rcpt_S_F1_CS"/>
</dbReference>
<feature type="chain" id="PRO_5022005252" evidence="11">
    <location>
        <begin position="23"/>
        <end position="496"/>
    </location>
</feature>
<dbReference type="PROSITE" id="PS01355">
    <property type="entry name" value="HEMATOPO_REC_S_F1"/>
    <property type="match status" value="1"/>
</dbReference>
<keyword evidence="5 10" id="KW-0472">Membrane</keyword>
<dbReference type="AlphaFoldDB" id="A0A556TTG5"/>
<accession>A0A556TTG5</accession>
<evidence type="ECO:0000256" key="10">
    <source>
        <dbReference type="SAM" id="Phobius"/>
    </source>
</evidence>
<evidence type="ECO:0000256" key="11">
    <source>
        <dbReference type="SAM" id="SignalP"/>
    </source>
</evidence>
<comment type="caution">
    <text evidence="13">The sequence shown here is derived from an EMBL/GenBank/DDBJ whole genome shotgun (WGS) entry which is preliminary data.</text>
</comment>
<dbReference type="PANTHER" id="PTHR23037:SF22">
    <property type="entry name" value="CYTOKINE RECEPTOR COMMON SUBUNIT BETA"/>
    <property type="match status" value="1"/>
</dbReference>
<evidence type="ECO:0000256" key="8">
    <source>
        <dbReference type="ARBA" id="ARBA00023180"/>
    </source>
</evidence>
<dbReference type="InterPro" id="IPR013783">
    <property type="entry name" value="Ig-like_fold"/>
</dbReference>
<keyword evidence="7 13" id="KW-0675">Receptor</keyword>
<proteinExistence type="predicted"/>
<dbReference type="InterPro" id="IPR036116">
    <property type="entry name" value="FN3_sf"/>
</dbReference>
<dbReference type="OrthoDB" id="9419853at2759"/>
<dbReference type="CDD" id="cd00063">
    <property type="entry name" value="FN3"/>
    <property type="match status" value="1"/>
</dbReference>
<dbReference type="GO" id="GO:0004896">
    <property type="term" value="F:cytokine receptor activity"/>
    <property type="evidence" value="ECO:0007669"/>
    <property type="project" value="InterPro"/>
</dbReference>
<name>A0A556TTG5_BAGYA</name>
<evidence type="ECO:0000256" key="5">
    <source>
        <dbReference type="ARBA" id="ARBA00023136"/>
    </source>
</evidence>
<dbReference type="SUPFAM" id="SSF49265">
    <property type="entry name" value="Fibronectin type III"/>
    <property type="match status" value="1"/>
</dbReference>
<dbReference type="PROSITE" id="PS50853">
    <property type="entry name" value="FN3"/>
    <property type="match status" value="1"/>
</dbReference>
<comment type="subcellular location">
    <subcellularLocation>
        <location evidence="1">Membrane</location>
        <topology evidence="1">Single-pass type I membrane protein</topology>
    </subcellularLocation>
</comment>
<dbReference type="InterPro" id="IPR003961">
    <property type="entry name" value="FN3_dom"/>
</dbReference>
<gene>
    <name evidence="13" type="ORF">Baya_4768</name>
</gene>
<reference evidence="13 14" key="1">
    <citation type="journal article" date="2019" name="Genome Biol. Evol.">
        <title>Whole-Genome Sequencing of the Giant Devil Catfish, Bagarius yarrelli.</title>
        <authorList>
            <person name="Jiang W."/>
            <person name="Lv Y."/>
            <person name="Cheng L."/>
            <person name="Yang K."/>
            <person name="Chao B."/>
            <person name="Wang X."/>
            <person name="Li Y."/>
            <person name="Pan X."/>
            <person name="You X."/>
            <person name="Zhang Y."/>
            <person name="Yang J."/>
            <person name="Li J."/>
            <person name="Zhang X."/>
            <person name="Liu S."/>
            <person name="Sun C."/>
            <person name="Yang J."/>
            <person name="Shi Q."/>
        </authorList>
    </citation>
    <scope>NUCLEOTIDE SEQUENCE [LARGE SCALE GENOMIC DNA]</scope>
    <source>
        <strain evidence="13">JWS20170419001</strain>
        <tissue evidence="13">Muscle</tissue>
    </source>
</reference>
<evidence type="ECO:0000256" key="7">
    <source>
        <dbReference type="ARBA" id="ARBA00023170"/>
    </source>
</evidence>